<dbReference type="Proteomes" id="UP001501153">
    <property type="component" value="Unassembled WGS sequence"/>
</dbReference>
<organism evidence="1 2">
    <name type="scientific">Hymenobacter saemangeumensis</name>
    <dbReference type="NCBI Taxonomy" id="1084522"/>
    <lineage>
        <taxon>Bacteria</taxon>
        <taxon>Pseudomonadati</taxon>
        <taxon>Bacteroidota</taxon>
        <taxon>Cytophagia</taxon>
        <taxon>Cytophagales</taxon>
        <taxon>Hymenobacteraceae</taxon>
        <taxon>Hymenobacter</taxon>
    </lineage>
</organism>
<dbReference type="RefSeq" id="WP_345236808.1">
    <property type="nucleotide sequence ID" value="NZ_BAABGZ010000062.1"/>
</dbReference>
<evidence type="ECO:0000313" key="1">
    <source>
        <dbReference type="EMBL" id="GAA4361763.1"/>
    </source>
</evidence>
<evidence type="ECO:0000313" key="2">
    <source>
        <dbReference type="Proteomes" id="UP001501153"/>
    </source>
</evidence>
<accession>A0ABP8IKS1</accession>
<proteinExistence type="predicted"/>
<keyword evidence="2" id="KW-1185">Reference proteome</keyword>
<reference evidence="2" key="1">
    <citation type="journal article" date="2019" name="Int. J. Syst. Evol. Microbiol.">
        <title>The Global Catalogue of Microorganisms (GCM) 10K type strain sequencing project: providing services to taxonomists for standard genome sequencing and annotation.</title>
        <authorList>
            <consortium name="The Broad Institute Genomics Platform"/>
            <consortium name="The Broad Institute Genome Sequencing Center for Infectious Disease"/>
            <person name="Wu L."/>
            <person name="Ma J."/>
        </authorList>
    </citation>
    <scope>NUCLEOTIDE SEQUENCE [LARGE SCALE GENOMIC DNA]</scope>
    <source>
        <strain evidence="2">JCM 17923</strain>
    </source>
</reference>
<protein>
    <submittedName>
        <fullName evidence="1">Uncharacterized protein</fullName>
    </submittedName>
</protein>
<name>A0ABP8IKS1_9BACT</name>
<dbReference type="EMBL" id="BAABGZ010000062">
    <property type="protein sequence ID" value="GAA4361763.1"/>
    <property type="molecule type" value="Genomic_DNA"/>
</dbReference>
<comment type="caution">
    <text evidence="1">The sequence shown here is derived from an EMBL/GenBank/DDBJ whole genome shotgun (WGS) entry which is preliminary data.</text>
</comment>
<sequence length="107" mass="11537">MQPNQLLQLAAAAWKGPALCPFAGIWVSQSAATYDQGGSRWYVSIKLAQQPDQGQARPEFTGAHACPFQALREAFRALRAVAPAHAFAAVWEVMKAEDEFAGLVAHA</sequence>
<gene>
    <name evidence="1" type="ORF">GCM10023185_29010</name>
</gene>